<evidence type="ECO:0000313" key="2">
    <source>
        <dbReference type="EMBL" id="PJZ84469.1"/>
    </source>
</evidence>
<dbReference type="InterPro" id="IPR019734">
    <property type="entry name" value="TPR_rpt"/>
</dbReference>
<evidence type="ECO:0000256" key="1">
    <source>
        <dbReference type="PROSITE-ProRule" id="PRU00339"/>
    </source>
</evidence>
<protein>
    <submittedName>
        <fullName evidence="2">Uncharacterized protein</fullName>
    </submittedName>
</protein>
<dbReference type="EMBL" id="NPDX01000002">
    <property type="protein sequence ID" value="PJZ84469.1"/>
    <property type="molecule type" value="Genomic_DNA"/>
</dbReference>
<dbReference type="AlphaFoldDB" id="A0A2N0AJJ7"/>
<comment type="caution">
    <text evidence="2">The sequence shown here is derived from an EMBL/GenBank/DDBJ whole genome shotgun (WGS) entry which is preliminary data.</text>
</comment>
<feature type="repeat" description="TPR" evidence="1">
    <location>
        <begin position="144"/>
        <end position="177"/>
    </location>
</feature>
<reference evidence="2 3" key="1">
    <citation type="submission" date="2017-07" db="EMBL/GenBank/DDBJ databases">
        <title>Leptospira spp. isolated from tropical soils.</title>
        <authorList>
            <person name="Thibeaux R."/>
            <person name="Iraola G."/>
            <person name="Ferres I."/>
            <person name="Bierque E."/>
            <person name="Girault D."/>
            <person name="Soupe-Gilbert M.-E."/>
            <person name="Picardeau M."/>
            <person name="Goarant C."/>
        </authorList>
    </citation>
    <scope>NUCLEOTIDE SEQUENCE [LARGE SCALE GENOMIC DNA]</scope>
    <source>
        <strain evidence="2 3">FH2-B-A1</strain>
    </source>
</reference>
<accession>A0A2N0AJJ7</accession>
<name>A0A2N0AJJ7_9LEPT</name>
<sequence>MKSRIFYILFLCHTLILLECRYPIAKQDELESDTLFLELSGSKAAECNAEGIRLSKTIQLDQAEVVWDKCIQTNPNEVVVHLNRLRFYFLLDEYETLKQKIAKEAPSRSSVTYTNILKELDLRLRSDERVVLLDALSRVKGWELYSYEELANYYLQTGNYAYAEGYFNQILEIVPFHENALYGMADVQVQKNNWYSLLDYAKSLEVAAKKNKEFHFYFIKANYELGRYEEALKWAESATVSEKTQISFLEIWRDTLLVLKDNPKWDNLLPYYRKAVEKGYAVPESVFFPTLSKEGKDIRKATRSGRS</sequence>
<dbReference type="OrthoDB" id="337114at2"/>
<dbReference type="PROSITE" id="PS50005">
    <property type="entry name" value="TPR"/>
    <property type="match status" value="1"/>
</dbReference>
<organism evidence="2 3">
    <name type="scientific">Leptospira harrisiae</name>
    <dbReference type="NCBI Taxonomy" id="2023189"/>
    <lineage>
        <taxon>Bacteria</taxon>
        <taxon>Pseudomonadati</taxon>
        <taxon>Spirochaetota</taxon>
        <taxon>Spirochaetia</taxon>
        <taxon>Leptospirales</taxon>
        <taxon>Leptospiraceae</taxon>
        <taxon>Leptospira</taxon>
    </lineage>
</organism>
<proteinExistence type="predicted"/>
<keyword evidence="1" id="KW-0802">TPR repeat</keyword>
<dbReference type="SUPFAM" id="SSF48452">
    <property type="entry name" value="TPR-like"/>
    <property type="match status" value="1"/>
</dbReference>
<evidence type="ECO:0000313" key="3">
    <source>
        <dbReference type="Proteomes" id="UP000232145"/>
    </source>
</evidence>
<dbReference type="Gene3D" id="1.25.40.10">
    <property type="entry name" value="Tetratricopeptide repeat domain"/>
    <property type="match status" value="1"/>
</dbReference>
<keyword evidence="3" id="KW-1185">Reference proteome</keyword>
<dbReference type="Proteomes" id="UP000232145">
    <property type="component" value="Unassembled WGS sequence"/>
</dbReference>
<dbReference type="InterPro" id="IPR011990">
    <property type="entry name" value="TPR-like_helical_dom_sf"/>
</dbReference>
<dbReference type="RefSeq" id="WP_100743878.1">
    <property type="nucleotide sequence ID" value="NZ_NPDW01000002.1"/>
</dbReference>
<gene>
    <name evidence="2" type="ORF">CH364_10620</name>
</gene>